<keyword evidence="3" id="KW-0997">Cell inner membrane</keyword>
<feature type="domain" description="PpiC" evidence="13">
    <location>
        <begin position="264"/>
        <end position="365"/>
    </location>
</feature>
<keyword evidence="2" id="KW-1003">Cell membrane</keyword>
<dbReference type="Pfam" id="PF13624">
    <property type="entry name" value="SurA_N_3"/>
    <property type="match status" value="1"/>
</dbReference>
<dbReference type="eggNOG" id="COG0760">
    <property type="taxonomic scope" value="Bacteria"/>
</dbReference>
<evidence type="ECO:0000256" key="4">
    <source>
        <dbReference type="ARBA" id="ARBA00022692"/>
    </source>
</evidence>
<dbReference type="KEGG" id="dao:Desac_2215"/>
<dbReference type="SUPFAM" id="SSF109998">
    <property type="entry name" value="Triger factor/SurA peptide-binding domain-like"/>
    <property type="match status" value="1"/>
</dbReference>
<dbReference type="InterPro" id="IPR027304">
    <property type="entry name" value="Trigger_fact/SurA_dom_sf"/>
</dbReference>
<evidence type="ECO:0000313" key="14">
    <source>
        <dbReference type="EMBL" id="AEB10043.1"/>
    </source>
</evidence>
<comment type="subcellular location">
    <subcellularLocation>
        <location evidence="1">Cell inner membrane</location>
        <topology evidence="1">Single-pass type II membrane protein</topology>
        <orientation evidence="1">Periplasmic side</orientation>
    </subcellularLocation>
</comment>
<reference evidence="15" key="2">
    <citation type="submission" date="2011-03" db="EMBL/GenBank/DDBJ databases">
        <title>The complete genome of Desulfobacca acetoxidans DSM 11109.</title>
        <authorList>
            <consortium name="US DOE Joint Genome Institute (JGI-PGF)"/>
            <person name="Lucas S."/>
            <person name="Copeland A."/>
            <person name="Lapidus A."/>
            <person name="Bruce D."/>
            <person name="Goodwin L."/>
            <person name="Pitluck S."/>
            <person name="Peters L."/>
            <person name="Kyrpides N."/>
            <person name="Mavromatis K."/>
            <person name="Ivanova N."/>
            <person name="Ovchinnikova G."/>
            <person name="Teshima H."/>
            <person name="Detter J.C."/>
            <person name="Han C."/>
            <person name="Land M."/>
            <person name="Hauser L."/>
            <person name="Markowitz V."/>
            <person name="Cheng J.-F."/>
            <person name="Hugenholtz P."/>
            <person name="Woyke T."/>
            <person name="Wu D."/>
            <person name="Spring S."/>
            <person name="Schueler E."/>
            <person name="Brambilla E."/>
            <person name="Klenk H.-P."/>
            <person name="Eisen J.A."/>
        </authorList>
    </citation>
    <scope>NUCLEOTIDE SEQUENCE [LARGE SCALE GENOMIC DNA]</scope>
    <source>
        <strain evidence="15">ATCC 700848 / DSM 11109 / ASRB2</strain>
    </source>
</reference>
<dbReference type="Gene3D" id="1.10.4030.10">
    <property type="entry name" value="Porin chaperone SurA, peptide-binding domain"/>
    <property type="match status" value="1"/>
</dbReference>
<gene>
    <name evidence="14" type="ordered locus">Desac_2215</name>
</gene>
<dbReference type="PROSITE" id="PS50198">
    <property type="entry name" value="PPIC_PPIASE_2"/>
    <property type="match status" value="1"/>
</dbReference>
<dbReference type="EMBL" id="CP002629">
    <property type="protein sequence ID" value="AEB10043.1"/>
    <property type="molecule type" value="Genomic_DNA"/>
</dbReference>
<name>F2NFC4_DESAR</name>
<dbReference type="InterPro" id="IPR046357">
    <property type="entry name" value="PPIase_dom_sf"/>
</dbReference>
<comment type="similarity">
    <text evidence="8">Belongs to the PpiD chaperone family.</text>
</comment>
<evidence type="ECO:0000256" key="3">
    <source>
        <dbReference type="ARBA" id="ARBA00022519"/>
    </source>
</evidence>
<keyword evidence="7" id="KW-0143">Chaperone</keyword>
<keyword evidence="6 12" id="KW-0472">Membrane</keyword>
<dbReference type="GO" id="GO:0005886">
    <property type="term" value="C:plasma membrane"/>
    <property type="evidence" value="ECO:0007669"/>
    <property type="project" value="UniProtKB-SubCell"/>
</dbReference>
<evidence type="ECO:0000256" key="11">
    <source>
        <dbReference type="PROSITE-ProRule" id="PRU00278"/>
    </source>
</evidence>
<evidence type="ECO:0000256" key="12">
    <source>
        <dbReference type="SAM" id="Phobius"/>
    </source>
</evidence>
<protein>
    <recommendedName>
        <fullName evidence="9">Periplasmic chaperone PpiD</fullName>
    </recommendedName>
    <alternativeName>
        <fullName evidence="10">Periplasmic folding chaperone</fullName>
    </alternativeName>
</protein>
<dbReference type="InterPro" id="IPR000297">
    <property type="entry name" value="PPIase_PpiC"/>
</dbReference>
<evidence type="ECO:0000313" key="15">
    <source>
        <dbReference type="Proteomes" id="UP000000483"/>
    </source>
</evidence>
<proteinExistence type="inferred from homology"/>
<keyword evidence="11" id="KW-0697">Rotamase</keyword>
<evidence type="ECO:0000256" key="10">
    <source>
        <dbReference type="ARBA" id="ARBA00042775"/>
    </source>
</evidence>
<dbReference type="SUPFAM" id="SSF54534">
    <property type="entry name" value="FKBP-like"/>
    <property type="match status" value="2"/>
</dbReference>
<dbReference type="PANTHER" id="PTHR47529">
    <property type="entry name" value="PEPTIDYL-PROLYL CIS-TRANS ISOMERASE D"/>
    <property type="match status" value="1"/>
</dbReference>
<dbReference type="HOGENOM" id="CLU_023843_1_0_7"/>
<feature type="transmembrane region" description="Helical" evidence="12">
    <location>
        <begin position="12"/>
        <end position="31"/>
    </location>
</feature>
<reference evidence="14 15" key="1">
    <citation type="journal article" date="2011" name="Stand. Genomic Sci.">
        <title>Complete genome sequence of the acetate-degrading sulfate reducer Desulfobacca acetoxidans type strain (ASRB2).</title>
        <authorList>
            <person name="Goker M."/>
            <person name="Teshima H."/>
            <person name="Lapidus A."/>
            <person name="Nolan M."/>
            <person name="Lucas S."/>
            <person name="Hammon N."/>
            <person name="Deshpande S."/>
            <person name="Cheng J.F."/>
            <person name="Tapia R."/>
            <person name="Han C."/>
            <person name="Goodwin L."/>
            <person name="Pitluck S."/>
            <person name="Huntemann M."/>
            <person name="Liolios K."/>
            <person name="Ivanova N."/>
            <person name="Pagani I."/>
            <person name="Mavromatis K."/>
            <person name="Ovchinikova G."/>
            <person name="Pati A."/>
            <person name="Chen A."/>
            <person name="Palaniappan K."/>
            <person name="Land M."/>
            <person name="Hauser L."/>
            <person name="Brambilla E.M."/>
            <person name="Rohde M."/>
            <person name="Spring S."/>
            <person name="Detter J.C."/>
            <person name="Woyke T."/>
            <person name="Bristow J."/>
            <person name="Eisen J.A."/>
            <person name="Markowitz V."/>
            <person name="Hugenholtz P."/>
            <person name="Kyrpides N.C."/>
            <person name="Klenk H.P."/>
        </authorList>
    </citation>
    <scope>NUCLEOTIDE SEQUENCE [LARGE SCALE GENOMIC DNA]</scope>
    <source>
        <strain evidence="15">ATCC 700848 / DSM 11109 / ASRB2</strain>
    </source>
</reference>
<evidence type="ECO:0000256" key="6">
    <source>
        <dbReference type="ARBA" id="ARBA00023136"/>
    </source>
</evidence>
<evidence type="ECO:0000256" key="5">
    <source>
        <dbReference type="ARBA" id="ARBA00022989"/>
    </source>
</evidence>
<dbReference type="STRING" id="880072.Desac_2215"/>
<keyword evidence="5 12" id="KW-1133">Transmembrane helix</keyword>
<dbReference type="Pfam" id="PF13145">
    <property type="entry name" value="Rotamase_2"/>
    <property type="match status" value="1"/>
</dbReference>
<evidence type="ECO:0000256" key="8">
    <source>
        <dbReference type="ARBA" id="ARBA00038408"/>
    </source>
</evidence>
<organism evidence="14 15">
    <name type="scientific">Desulfobacca acetoxidans (strain ATCC 700848 / DSM 11109 / ASRB2)</name>
    <dbReference type="NCBI Taxonomy" id="880072"/>
    <lineage>
        <taxon>Bacteria</taxon>
        <taxon>Pseudomonadati</taxon>
        <taxon>Thermodesulfobacteriota</taxon>
        <taxon>Desulfobaccia</taxon>
        <taxon>Desulfobaccales</taxon>
        <taxon>Desulfobaccaceae</taxon>
        <taxon>Desulfobacca</taxon>
    </lineage>
</organism>
<evidence type="ECO:0000256" key="1">
    <source>
        <dbReference type="ARBA" id="ARBA00004382"/>
    </source>
</evidence>
<keyword evidence="4 12" id="KW-0812">Transmembrane</keyword>
<accession>F2NFC4</accession>
<dbReference type="Gene3D" id="3.10.50.40">
    <property type="match status" value="2"/>
</dbReference>
<dbReference type="InterPro" id="IPR052029">
    <property type="entry name" value="PpiD_chaperone"/>
</dbReference>
<evidence type="ECO:0000256" key="2">
    <source>
        <dbReference type="ARBA" id="ARBA00022475"/>
    </source>
</evidence>
<dbReference type="Proteomes" id="UP000000483">
    <property type="component" value="Chromosome"/>
</dbReference>
<dbReference type="GO" id="GO:0003755">
    <property type="term" value="F:peptidyl-prolyl cis-trans isomerase activity"/>
    <property type="evidence" value="ECO:0007669"/>
    <property type="project" value="UniProtKB-KW"/>
</dbReference>
<evidence type="ECO:0000256" key="9">
    <source>
        <dbReference type="ARBA" id="ARBA00040743"/>
    </source>
</evidence>
<dbReference type="PANTHER" id="PTHR47529:SF1">
    <property type="entry name" value="PERIPLASMIC CHAPERONE PPID"/>
    <property type="match status" value="1"/>
</dbReference>
<dbReference type="RefSeq" id="WP_013707152.1">
    <property type="nucleotide sequence ID" value="NC_015388.1"/>
</dbReference>
<dbReference type="AlphaFoldDB" id="F2NFC4"/>
<keyword evidence="11 14" id="KW-0413">Isomerase</keyword>
<keyword evidence="15" id="KW-1185">Reference proteome</keyword>
<evidence type="ECO:0000256" key="7">
    <source>
        <dbReference type="ARBA" id="ARBA00023186"/>
    </source>
</evidence>
<evidence type="ECO:0000259" key="13">
    <source>
        <dbReference type="PROSITE" id="PS50198"/>
    </source>
</evidence>
<dbReference type="OrthoDB" id="9812372at2"/>
<sequence length="629" mass="71662">MLDFMRKHASSWFVTGIIGAIVVVFVLWGIGSFRSAQFQEVAEVDGAKIYLPEYYKAYQNLVRNYQEQMGGESNEEVAKTLRLREQALGQMIDELLIKQASNRLGLNVTDAELRDYIRRNPAFADERGFNEKRYHQLLARRRLPASEYEEQERQQLLVQKMVHFITSFAKISEADLQEAYRLQQETVRVEYVVLGPSQFLKEQQAGAAEMQQYYESHPETFREPEKVKVRYIFFKFNDFDGQIKADREKIETYYYDHLEDYSRPQTIRVSQLFLEPPSKAGTAEQQRFRLLAEKLLQRARAGESFEQLQKKYSPEAEGRIQAGELGLVKRGQNIPEWEAVAFHLKKGGIGMAKTPRGYYLIKVNDILERKTPPLAEVQAQVEKSWRAEEAKKLAHRQAEGLRAEMLNASFAEAAAARHIKVQETGWLTSKDAIPGLGQQPAFSQMAIGLKPQEISKPLNLADGVALLQVMDHQDSLLPPLAQIKDRVAEAVRLEKARLAAAEEAESILSRLQKGESLAKVAAQKGVPLKDSGFFTRSQGMPGQGQVRELATAAFSLAATPPHHVDLVSWGGENYLLVFKERRQPSREQFALAREELSKGLMDLKRQMVFSQWLASERQRAKIKVYEIPS</sequence>